<dbReference type="PANTHER" id="PTHR24416:SF631">
    <property type="entry name" value="SERINE_THREONINE_TYROSINE KINASE 1"/>
    <property type="match status" value="1"/>
</dbReference>
<dbReference type="EMBL" id="JAGFMF010011760">
    <property type="protein sequence ID" value="KAG8513725.1"/>
    <property type="molecule type" value="Genomic_DNA"/>
</dbReference>
<protein>
    <submittedName>
        <fullName evidence="6">Tyrosine-protein kinase STYK1</fullName>
    </submittedName>
</protein>
<reference evidence="6" key="1">
    <citation type="journal article" date="2021" name="Evol. Appl.">
        <title>The genome of the Pyrenean desman and the effects of bottlenecks and inbreeding on the genomic landscape of an endangered species.</title>
        <authorList>
            <person name="Escoda L."/>
            <person name="Castresana J."/>
        </authorList>
    </citation>
    <scope>NUCLEOTIDE SEQUENCE</scope>
    <source>
        <strain evidence="6">IBE-C5619</strain>
    </source>
</reference>
<name>A0A8J6DN02_GALPY</name>
<keyword evidence="4" id="KW-0812">Transmembrane</keyword>
<dbReference type="InterPro" id="IPR011009">
    <property type="entry name" value="Kinase-like_dom_sf"/>
</dbReference>
<dbReference type="Gene3D" id="3.30.200.20">
    <property type="entry name" value="Phosphorylase Kinase, domain 1"/>
    <property type="match status" value="1"/>
</dbReference>
<keyword evidence="6" id="KW-0808">Transferase</keyword>
<keyword evidence="6" id="KW-0418">Kinase</keyword>
<dbReference type="GO" id="GO:0007169">
    <property type="term" value="P:cell surface receptor protein tyrosine kinase signaling pathway"/>
    <property type="evidence" value="ECO:0007669"/>
    <property type="project" value="TreeGrafter"/>
</dbReference>
<gene>
    <name evidence="6" type="ORF">J0S82_000394</name>
</gene>
<dbReference type="PRINTS" id="PR00109">
    <property type="entry name" value="TYRKINASE"/>
</dbReference>
<evidence type="ECO:0000256" key="3">
    <source>
        <dbReference type="SAM" id="MobiDB-lite"/>
    </source>
</evidence>
<proteinExistence type="predicted"/>
<feature type="region of interest" description="Disordered" evidence="3">
    <location>
        <begin position="60"/>
        <end position="80"/>
    </location>
</feature>
<dbReference type="OrthoDB" id="4062651at2759"/>
<dbReference type="InterPro" id="IPR001245">
    <property type="entry name" value="Ser-Thr/Tyr_kinase_cat_dom"/>
</dbReference>
<feature type="transmembrane region" description="Helical" evidence="4">
    <location>
        <begin position="30"/>
        <end position="53"/>
    </location>
</feature>
<dbReference type="InterPro" id="IPR000719">
    <property type="entry name" value="Prot_kinase_dom"/>
</dbReference>
<dbReference type="PROSITE" id="PS00109">
    <property type="entry name" value="PROTEIN_KINASE_TYR"/>
    <property type="match status" value="1"/>
</dbReference>
<keyword evidence="1" id="KW-0547">Nucleotide-binding</keyword>
<dbReference type="Pfam" id="PF07714">
    <property type="entry name" value="PK_Tyr_Ser-Thr"/>
    <property type="match status" value="2"/>
</dbReference>
<feature type="region of interest" description="Disordered" evidence="3">
    <location>
        <begin position="366"/>
        <end position="400"/>
    </location>
</feature>
<dbReference type="GO" id="GO:0005524">
    <property type="term" value="F:ATP binding"/>
    <property type="evidence" value="ECO:0007669"/>
    <property type="project" value="UniProtKB-KW"/>
</dbReference>
<accession>A0A8J6DN02</accession>
<feature type="compositionally biased region" description="Pro residues" evidence="3">
    <location>
        <begin position="388"/>
        <end position="400"/>
    </location>
</feature>
<dbReference type="GO" id="GO:0005886">
    <property type="term" value="C:plasma membrane"/>
    <property type="evidence" value="ECO:0007669"/>
    <property type="project" value="TreeGrafter"/>
</dbReference>
<keyword evidence="4" id="KW-0472">Membrane</keyword>
<dbReference type="InterPro" id="IPR050122">
    <property type="entry name" value="RTK"/>
</dbReference>
<feature type="domain" description="Protein kinase" evidence="5">
    <location>
        <begin position="134"/>
        <end position="462"/>
    </location>
</feature>
<evidence type="ECO:0000313" key="7">
    <source>
        <dbReference type="Proteomes" id="UP000700334"/>
    </source>
</evidence>
<evidence type="ECO:0000256" key="2">
    <source>
        <dbReference type="ARBA" id="ARBA00022840"/>
    </source>
</evidence>
<dbReference type="GO" id="GO:0043235">
    <property type="term" value="C:receptor complex"/>
    <property type="evidence" value="ECO:0007669"/>
    <property type="project" value="TreeGrafter"/>
</dbReference>
<dbReference type="PANTHER" id="PTHR24416">
    <property type="entry name" value="TYROSINE-PROTEIN KINASE RECEPTOR"/>
    <property type="match status" value="1"/>
</dbReference>
<comment type="caution">
    <text evidence="6">The sequence shown here is derived from an EMBL/GenBank/DDBJ whole genome shotgun (WGS) entry which is preliminary data.</text>
</comment>
<dbReference type="Gene3D" id="1.10.510.10">
    <property type="entry name" value="Transferase(Phosphotransferase) domain 1"/>
    <property type="match status" value="1"/>
</dbReference>
<keyword evidence="7" id="KW-1185">Reference proteome</keyword>
<evidence type="ECO:0000256" key="1">
    <source>
        <dbReference type="ARBA" id="ARBA00022741"/>
    </source>
</evidence>
<dbReference type="Proteomes" id="UP000700334">
    <property type="component" value="Unassembled WGS sequence"/>
</dbReference>
<keyword evidence="2" id="KW-0067">ATP-binding</keyword>
<dbReference type="AlphaFoldDB" id="A0A8J6DN02"/>
<keyword evidence="4" id="KW-1133">Transmembrane helix</keyword>
<dbReference type="FunFam" id="3.30.200.20:FF:000442">
    <property type="entry name" value="Serine/threonine/tyrosine kinase 1"/>
    <property type="match status" value="1"/>
</dbReference>
<dbReference type="PROSITE" id="PS50011">
    <property type="entry name" value="PROTEIN_KINASE_DOM"/>
    <property type="match status" value="1"/>
</dbReference>
<dbReference type="SUPFAM" id="SSF56112">
    <property type="entry name" value="Protein kinase-like (PK-like)"/>
    <property type="match status" value="1"/>
</dbReference>
<dbReference type="InterPro" id="IPR008266">
    <property type="entry name" value="Tyr_kinase_AS"/>
</dbReference>
<dbReference type="GO" id="GO:0004714">
    <property type="term" value="F:transmembrane receptor protein tyrosine kinase activity"/>
    <property type="evidence" value="ECO:0007669"/>
    <property type="project" value="TreeGrafter"/>
</dbReference>
<evidence type="ECO:0000313" key="6">
    <source>
        <dbReference type="EMBL" id="KAG8513725.1"/>
    </source>
</evidence>
<evidence type="ECO:0000256" key="4">
    <source>
        <dbReference type="SAM" id="Phobius"/>
    </source>
</evidence>
<organism evidence="6 7">
    <name type="scientific">Galemys pyrenaicus</name>
    <name type="common">Iberian desman</name>
    <name type="synonym">Pyrenean desman</name>
    <dbReference type="NCBI Taxonomy" id="202257"/>
    <lineage>
        <taxon>Eukaryota</taxon>
        <taxon>Metazoa</taxon>
        <taxon>Chordata</taxon>
        <taxon>Craniata</taxon>
        <taxon>Vertebrata</taxon>
        <taxon>Euteleostomi</taxon>
        <taxon>Mammalia</taxon>
        <taxon>Eutheria</taxon>
        <taxon>Laurasiatheria</taxon>
        <taxon>Eulipotyphla</taxon>
        <taxon>Talpidae</taxon>
        <taxon>Galemys</taxon>
    </lineage>
</organism>
<sequence>MARGRGVGRALLGCSLSDKLCVIREQQYEIIVVPALLVGAFLILVGVILWLFIRGQRARRQGPGPQEPPDRGHGLVSSLLLGTAPAPPPMGRSWEAAGPGGNVSAPLKGTSVASLLEASTRTLAELQLPREQLSAELEQIHSGSFGGIYRTTMHTGDRAEPQSVVLKTLKEPAGLPEVRDFLGQLHFRRLLGAHENVVRLRGCCTDRLPLLMVLEDVAPGDLLRFLWTCRRVSGARIPPARHGETPWVSARGGEFLQDKHLFHGDVAARNVLIRCDLTAKLCGLGLAYEVHARGAIPPTHTVPLKWLAPERLLMRPAGIKADIWSFGILLYEMVTLASSLPSSLLDHQSSYTPLAVFPGLAPLQAPAPGEDTSAGHSACSRGPIFSSPHPPGAPPYPDVPPASILQHLQRKKTMKRPSSCTHGMYALMRSCWRWAEDGRPSLTELRGRLDGAARAANDRAVLQVPEPVVPEEYAAVAGVGLDGLSYSCSVL</sequence>
<evidence type="ECO:0000259" key="5">
    <source>
        <dbReference type="PROSITE" id="PS50011"/>
    </source>
</evidence>